<proteinExistence type="predicted"/>
<protein>
    <submittedName>
        <fullName evidence="2">Uncharacterized protein</fullName>
    </submittedName>
</protein>
<evidence type="ECO:0000313" key="2">
    <source>
        <dbReference type="EMBL" id="DBA54610.1"/>
    </source>
</evidence>
<feature type="coiled-coil region" evidence="1">
    <location>
        <begin position="91"/>
        <end position="118"/>
    </location>
</feature>
<sequence length="133" mass="15401">MLGGEKSEKTAKQSFLEDFVDEGGLFDEPADSDFSMLLNDTVEIGGLHYNDLARIQREWCKNRHWKLVEFTPASDGYHFIAVLKMTTRHPLKKLRVRLMRALREKSIAREQLIELLDEHAFVDEVLEIKGVVQ</sequence>
<organism evidence="2">
    <name type="scientific">Archaeoglobus veneficus pleomorphic virus 1</name>
    <dbReference type="NCBI Taxonomy" id="3115750"/>
    <lineage>
        <taxon>Viruses</taxon>
        <taxon>Monodnaviria</taxon>
        <taxon>Trapavirae</taxon>
        <taxon>Calorviricota</taxon>
        <taxon>Caminiviricetes</taxon>
        <taxon>Ageovirales</taxon>
        <taxon>Thalassapleoviridae</taxon>
        <taxon>Avenivirus</taxon>
        <taxon>Avenivirus atlanticense</taxon>
    </lineage>
</organism>
<dbReference type="EMBL" id="BK065155">
    <property type="protein sequence ID" value="DBA54610.1"/>
    <property type="molecule type" value="Genomic_DNA"/>
</dbReference>
<keyword evidence="1" id="KW-0175">Coiled coil</keyword>
<gene>
    <name evidence="2" type="ORF">AvPV1_gp28</name>
</gene>
<accession>A0AAT9JAC5</accession>
<reference evidence="2" key="1">
    <citation type="journal article" date="2024" name="ISME J.">
        <title>Pleomorphic viruses establish stable relationship with marine hyperthermophilic archaea.</title>
        <authorList>
            <person name="Baquero D.P."/>
            <person name="Bignon E.A."/>
            <person name="Krupovic M."/>
        </authorList>
    </citation>
    <scope>NUCLEOTIDE SEQUENCE</scope>
</reference>
<name>A0AAT9JAC5_9VIRU</name>
<evidence type="ECO:0000256" key="1">
    <source>
        <dbReference type="SAM" id="Coils"/>
    </source>
</evidence>